<gene>
    <name evidence="2" type="ORF">PG994_000085</name>
</gene>
<evidence type="ECO:0000313" key="2">
    <source>
        <dbReference type="EMBL" id="KAK8090580.1"/>
    </source>
</evidence>
<dbReference type="GeneID" id="92084557"/>
<proteinExistence type="predicted"/>
<feature type="compositionally biased region" description="Basic residues" evidence="1">
    <location>
        <begin position="39"/>
        <end position="50"/>
    </location>
</feature>
<feature type="compositionally biased region" description="Polar residues" evidence="1">
    <location>
        <begin position="93"/>
        <end position="103"/>
    </location>
</feature>
<reference evidence="2 3" key="1">
    <citation type="submission" date="2023-01" db="EMBL/GenBank/DDBJ databases">
        <title>Analysis of 21 Apiospora genomes using comparative genomics revels a genus with tremendous synthesis potential of carbohydrate active enzymes and secondary metabolites.</title>
        <authorList>
            <person name="Sorensen T."/>
        </authorList>
    </citation>
    <scope>NUCLEOTIDE SEQUENCE [LARGE SCALE GENOMIC DNA]</scope>
    <source>
        <strain evidence="2 3">CBS 135458</strain>
    </source>
</reference>
<feature type="compositionally biased region" description="Polar residues" evidence="1">
    <location>
        <begin position="51"/>
        <end position="60"/>
    </location>
</feature>
<feature type="region of interest" description="Disordered" evidence="1">
    <location>
        <begin position="306"/>
        <end position="373"/>
    </location>
</feature>
<feature type="compositionally biased region" description="Basic and acidic residues" evidence="1">
    <location>
        <begin position="109"/>
        <end position="120"/>
    </location>
</feature>
<feature type="region of interest" description="Disordered" evidence="1">
    <location>
        <begin position="1"/>
        <end position="161"/>
    </location>
</feature>
<evidence type="ECO:0000313" key="3">
    <source>
        <dbReference type="Proteomes" id="UP001480595"/>
    </source>
</evidence>
<feature type="compositionally biased region" description="Acidic residues" evidence="1">
    <location>
        <begin position="396"/>
        <end position="415"/>
    </location>
</feature>
<feature type="compositionally biased region" description="Basic and acidic residues" evidence="1">
    <location>
        <begin position="306"/>
        <end position="317"/>
    </location>
</feature>
<feature type="compositionally biased region" description="Polar residues" evidence="1">
    <location>
        <begin position="13"/>
        <end position="35"/>
    </location>
</feature>
<evidence type="ECO:0008006" key="4">
    <source>
        <dbReference type="Google" id="ProtNLM"/>
    </source>
</evidence>
<dbReference type="EMBL" id="JAQQWL010000001">
    <property type="protein sequence ID" value="KAK8090580.1"/>
    <property type="molecule type" value="Genomic_DNA"/>
</dbReference>
<accession>A0ABR1X5A9</accession>
<comment type="caution">
    <text evidence="2">The sequence shown here is derived from an EMBL/GenBank/DDBJ whole genome shotgun (WGS) entry which is preliminary data.</text>
</comment>
<name>A0ABR1X5A9_9PEZI</name>
<dbReference type="RefSeq" id="XP_066722126.1">
    <property type="nucleotide sequence ID" value="XM_066851494.1"/>
</dbReference>
<organism evidence="2 3">
    <name type="scientific">Apiospora phragmitis</name>
    <dbReference type="NCBI Taxonomy" id="2905665"/>
    <lineage>
        <taxon>Eukaryota</taxon>
        <taxon>Fungi</taxon>
        <taxon>Dikarya</taxon>
        <taxon>Ascomycota</taxon>
        <taxon>Pezizomycotina</taxon>
        <taxon>Sordariomycetes</taxon>
        <taxon>Xylariomycetidae</taxon>
        <taxon>Amphisphaeriales</taxon>
        <taxon>Apiosporaceae</taxon>
        <taxon>Apiospora</taxon>
    </lineage>
</organism>
<sequence length="415" mass="46774">MTNPRLRPLQRIPSINSSWDPVSTFLPHTQPQPLAQANRGRRRTRFHKSTSHTWSQSQGSDAPVAGLDRAESAPAVRANSEPLGYNMQIILPQRSSEPPQTVRSPIRPEIQRGRPQRRETPFSQVTIIPETPPSQRPGTRSRGRPITPRSKSRVRSRSRRTILGELSTTSNTANQQVLKTESVRVIKGGFIIKTPSTEQYKYPKATSQPEPVWSAGDGFSQDEAAPDFLFYATGKRKRKRSSTLPRMSKLATETDETGSPSLRPSNKRSRGIGIYENLELLRGGQKEAWPTKADFENCTLSTRSKRDLEAPKHDHTEISIPATLVPQRGRSIDSRSSGEENEEEEMFYEEEDESRIEEGSQVDGDYEEYSAPYASTRASSLSGAYWDEHGNHVFPEDEGYDEYEDGVMEEEDGRK</sequence>
<dbReference type="Proteomes" id="UP001480595">
    <property type="component" value="Unassembled WGS sequence"/>
</dbReference>
<protein>
    <recommendedName>
        <fullName evidence="4">Transcription factor Iwr1 domain-containing protein</fullName>
    </recommendedName>
</protein>
<feature type="compositionally biased region" description="Acidic residues" evidence="1">
    <location>
        <begin position="339"/>
        <end position="355"/>
    </location>
</feature>
<feature type="compositionally biased region" description="Basic and acidic residues" evidence="1">
    <location>
        <begin position="386"/>
        <end position="395"/>
    </location>
</feature>
<evidence type="ECO:0000256" key="1">
    <source>
        <dbReference type="SAM" id="MobiDB-lite"/>
    </source>
</evidence>
<feature type="compositionally biased region" description="Basic residues" evidence="1">
    <location>
        <begin position="150"/>
        <end position="160"/>
    </location>
</feature>
<feature type="region of interest" description="Disordered" evidence="1">
    <location>
        <begin position="236"/>
        <end position="270"/>
    </location>
</feature>
<keyword evidence="3" id="KW-1185">Reference proteome</keyword>
<feature type="region of interest" description="Disordered" evidence="1">
    <location>
        <begin position="386"/>
        <end position="415"/>
    </location>
</feature>